<evidence type="ECO:0000313" key="3">
    <source>
        <dbReference type="EMBL" id="RZU02659.1"/>
    </source>
</evidence>
<gene>
    <name evidence="3" type="ORF">EV670_0687</name>
</gene>
<keyword evidence="1" id="KW-0274">FAD</keyword>
<dbReference type="GO" id="GO:0016899">
    <property type="term" value="F:oxidoreductase activity, acting on the CH-OH group of donors, oxygen as acceptor"/>
    <property type="evidence" value="ECO:0007669"/>
    <property type="project" value="InterPro"/>
</dbReference>
<evidence type="ECO:0000259" key="2">
    <source>
        <dbReference type="PROSITE" id="PS51387"/>
    </source>
</evidence>
<accession>A0A4Q7W255</accession>
<dbReference type="InterPro" id="IPR016169">
    <property type="entry name" value="FAD-bd_PCMH_sub2"/>
</dbReference>
<protein>
    <submittedName>
        <fullName evidence="3">FAD/FMN-containing dehydrogenase</fullName>
    </submittedName>
</protein>
<dbReference type="PANTHER" id="PTHR43762:SF1">
    <property type="entry name" value="D-ARABINONO-1,4-LACTONE OXIDASE"/>
    <property type="match status" value="1"/>
</dbReference>
<dbReference type="InterPro" id="IPR010031">
    <property type="entry name" value="FAD_lactone_oxidase-like"/>
</dbReference>
<reference evidence="3 4" key="1">
    <citation type="submission" date="2019-02" db="EMBL/GenBank/DDBJ databases">
        <title>Genomic Encyclopedia of Type Strains, Phase IV (KMG-IV): sequencing the most valuable type-strain genomes for metagenomic binning, comparative biology and taxonomic classification.</title>
        <authorList>
            <person name="Goeker M."/>
        </authorList>
    </citation>
    <scope>NUCLEOTIDE SEQUENCE [LARGE SCALE GENOMIC DNA]</scope>
    <source>
        <strain evidence="3 4">DSM 19570</strain>
    </source>
</reference>
<dbReference type="InterPro" id="IPR036318">
    <property type="entry name" value="FAD-bd_PCMH-like_sf"/>
</dbReference>
<dbReference type="Proteomes" id="UP000293671">
    <property type="component" value="Unassembled WGS sequence"/>
</dbReference>
<dbReference type="InterPro" id="IPR016166">
    <property type="entry name" value="FAD-bd_PCMH"/>
</dbReference>
<feature type="domain" description="FAD-binding PCMH-type" evidence="2">
    <location>
        <begin position="7"/>
        <end position="177"/>
    </location>
</feature>
<dbReference type="PANTHER" id="PTHR43762">
    <property type="entry name" value="L-GULONOLACTONE OXIDASE"/>
    <property type="match status" value="1"/>
</dbReference>
<evidence type="ECO:0000256" key="1">
    <source>
        <dbReference type="ARBA" id="ARBA00022827"/>
    </source>
</evidence>
<keyword evidence="4" id="KW-1185">Reference proteome</keyword>
<dbReference type="InterPro" id="IPR006094">
    <property type="entry name" value="Oxid_FAD_bind_N"/>
</dbReference>
<organism evidence="3 4">
    <name type="scientific">Rivibacter subsaxonicus</name>
    <dbReference type="NCBI Taxonomy" id="457575"/>
    <lineage>
        <taxon>Bacteria</taxon>
        <taxon>Pseudomonadati</taxon>
        <taxon>Pseudomonadota</taxon>
        <taxon>Betaproteobacteria</taxon>
        <taxon>Burkholderiales</taxon>
        <taxon>Rivibacter</taxon>
    </lineage>
</organism>
<evidence type="ECO:0000313" key="4">
    <source>
        <dbReference type="Proteomes" id="UP000293671"/>
    </source>
</evidence>
<dbReference type="Pfam" id="PF01565">
    <property type="entry name" value="FAD_binding_4"/>
    <property type="match status" value="1"/>
</dbReference>
<dbReference type="SUPFAM" id="SSF56176">
    <property type="entry name" value="FAD-binding/transporter-associated domain-like"/>
    <property type="match status" value="1"/>
</dbReference>
<dbReference type="GO" id="GO:0071949">
    <property type="term" value="F:FAD binding"/>
    <property type="evidence" value="ECO:0007669"/>
    <property type="project" value="InterPro"/>
</dbReference>
<dbReference type="RefSeq" id="WP_130430402.1">
    <property type="nucleotide sequence ID" value="NZ_SHKP01000004.1"/>
</dbReference>
<dbReference type="AlphaFoldDB" id="A0A4Q7W255"/>
<dbReference type="Gene3D" id="3.30.465.10">
    <property type="match status" value="1"/>
</dbReference>
<dbReference type="EMBL" id="SHKP01000004">
    <property type="protein sequence ID" value="RZU02659.1"/>
    <property type="molecule type" value="Genomic_DNA"/>
</dbReference>
<dbReference type="OrthoDB" id="143770at2"/>
<name>A0A4Q7W255_9BURK</name>
<proteinExistence type="predicted"/>
<keyword evidence="1" id="KW-0285">Flavoprotein</keyword>
<sequence length="437" mass="47705">MNHGDLSSWGRVLWPKHELHTIEGTAEPLPARPSMLAFGNGRSYGDSNLNPDGTLLLTRGIDRILGFDAATGVLDAEAGLLLSQVLDLCVPQGWFPAVTPGTQFVTLGGAIANDVHGKNHHRAGSFGHHVLGFELLRSDGSRRWCSPSENADWFAATIGGLGLTGLVTRVRLQLRRIANAGIESETIRFRSLEEFFALSEESAAGFEYTAAWVDCASGGARLGRGLFERGNHASPGVDPVLLRPPSAHTRRMPFTPPVSLVNGLTLKLFNAAYFHRQRGDRVAGVRHYRPWLYPLDALLEWNRLYGPRGFYQYQCVVPPAAASRHVRALLGAVAASGMGSFLAVLKQFGDRPSPGLLSFPCAGATLALDFPNRGARLEQLFERLDRIVLEAGGRLYPAKDGRMGATIFRAGYPRWQKFGAFVDPSFSSAFWRRVSEG</sequence>
<comment type="caution">
    <text evidence="3">The sequence shown here is derived from an EMBL/GenBank/DDBJ whole genome shotgun (WGS) entry which is preliminary data.</text>
</comment>
<dbReference type="PROSITE" id="PS51387">
    <property type="entry name" value="FAD_PCMH"/>
    <property type="match status" value="1"/>
</dbReference>